<dbReference type="KEGG" id="mbe:MBM_00984"/>
<dbReference type="SUPFAM" id="SSF82171">
    <property type="entry name" value="DPP6 N-terminal domain-like"/>
    <property type="match status" value="1"/>
</dbReference>
<dbReference type="GO" id="GO:1990810">
    <property type="term" value="P:microtubule anchoring at mitotic spindle pole body"/>
    <property type="evidence" value="ECO:0007669"/>
    <property type="project" value="TreeGrafter"/>
</dbReference>
<dbReference type="Gene3D" id="2.130.10.10">
    <property type="entry name" value="YVTN repeat-like/Quinoprotein amine dehydrogenase"/>
    <property type="match status" value="1"/>
</dbReference>
<dbReference type="AlphaFoldDB" id="K1X5C3"/>
<dbReference type="eggNOG" id="KOG4497">
    <property type="taxonomic scope" value="Eukaryota"/>
</dbReference>
<organism evidence="1 2">
    <name type="scientific">Marssonina brunnea f. sp. multigermtubi (strain MB_m1)</name>
    <name type="common">Marssonina leaf spot fungus</name>
    <dbReference type="NCBI Taxonomy" id="1072389"/>
    <lineage>
        <taxon>Eukaryota</taxon>
        <taxon>Fungi</taxon>
        <taxon>Dikarya</taxon>
        <taxon>Ascomycota</taxon>
        <taxon>Pezizomycotina</taxon>
        <taxon>Leotiomycetes</taxon>
        <taxon>Helotiales</taxon>
        <taxon>Drepanopezizaceae</taxon>
        <taxon>Drepanopeziza</taxon>
    </lineage>
</organism>
<dbReference type="InterPro" id="IPR015943">
    <property type="entry name" value="WD40/YVTN_repeat-like_dom_sf"/>
</dbReference>
<dbReference type="GO" id="GO:1990811">
    <property type="term" value="C:MWP complex"/>
    <property type="evidence" value="ECO:0007669"/>
    <property type="project" value="TreeGrafter"/>
</dbReference>
<keyword evidence="2" id="KW-1185">Reference proteome</keyword>
<dbReference type="InParanoid" id="K1X5C3"/>
<dbReference type="InterPro" id="IPR052778">
    <property type="entry name" value="Centrosome-WD_assoc"/>
</dbReference>
<gene>
    <name evidence="1" type="ORF">MBM_00984</name>
</gene>
<dbReference type="Proteomes" id="UP000006753">
    <property type="component" value="Unassembled WGS sequence"/>
</dbReference>
<proteinExistence type="predicted"/>
<evidence type="ECO:0000313" key="2">
    <source>
        <dbReference type="Proteomes" id="UP000006753"/>
    </source>
</evidence>
<dbReference type="GeneID" id="18756919"/>
<name>K1X5C3_MARBU</name>
<protein>
    <submittedName>
        <fullName evidence="1">WD40 domain-containing protein</fullName>
    </submittedName>
</protein>
<dbReference type="STRING" id="1072389.K1X5C3"/>
<dbReference type="PANTHER" id="PTHR16220">
    <property type="entry name" value="WD REPEAT PROTEIN 8-RELATED"/>
    <property type="match status" value="1"/>
</dbReference>
<sequence length="553" mass="60289">MQSITLKTVDDMEPRMRFSRSFKSSTQSLPSPDGAYIATILPSKLSIRCTRSLDITRVVSLPAELAASVSWFLWSASSARILLASPDNIRVYSSLDSQFSATLTNPTSGTTKATHVAFGADDNEICVFSDFGIKLLIFNLVTSKSVEINSPKFYNPGSAPKGMSYRPGTGNLALLTRCGGKDVISIHSRGALDVTRSWWPETVDAQGIQWSADGRWLVVWESASQGHRLLVYTADGHLFKAWNGPMPMSEEDVDLTLGAGIKLFHWGCNGQHMAVGDYTDRVTILSAPSFSESMIITHTADVKPTGSLQIWQEKITPSPNGFSREFVAATQTVCPPTSASSPPNSIEAKTGTNLLSLDHSGTLLATRTENMPTTIWIWDIGSRILRAVMILHVPIAKASWHPSIPEVLMIRCEGDEARGLVHVWEPSWTQPRIIDFALHIPGGKLIGKTICRWLNTGGASAAMLFSDSQDFILACLPDSDDEEPPWEAGSRGNSVCDQQGESPLLLVPAENERGRVAIDSLIEDEGETFMSGGSEEVEDTFRFRKFVAPGLNG</sequence>
<dbReference type="GO" id="GO:0005815">
    <property type="term" value="C:microtubule organizing center"/>
    <property type="evidence" value="ECO:0007669"/>
    <property type="project" value="TreeGrafter"/>
</dbReference>
<dbReference type="HOGENOM" id="CLU_024072_2_0_1"/>
<dbReference type="OMA" id="CWHLNGD"/>
<dbReference type="OrthoDB" id="308690at2759"/>
<dbReference type="PANTHER" id="PTHR16220:SF0">
    <property type="entry name" value="WD REPEAT-CONTAINING PROTEIN WRAP73"/>
    <property type="match status" value="1"/>
</dbReference>
<reference evidence="1 2" key="1">
    <citation type="journal article" date="2012" name="BMC Genomics">
        <title>Sequencing the genome of Marssonina brunnea reveals fungus-poplar co-evolution.</title>
        <authorList>
            <person name="Zhu S."/>
            <person name="Cao Y.-Z."/>
            <person name="Jiang C."/>
            <person name="Tan B.-Y."/>
            <person name="Wang Z."/>
            <person name="Feng S."/>
            <person name="Zhang L."/>
            <person name="Su X.-H."/>
            <person name="Brejova B."/>
            <person name="Vinar T."/>
            <person name="Xu M."/>
            <person name="Wang M.-X."/>
            <person name="Zhang S.-G."/>
            <person name="Huang M.-R."/>
            <person name="Wu R."/>
            <person name="Zhou Y."/>
        </authorList>
    </citation>
    <scope>NUCLEOTIDE SEQUENCE [LARGE SCALE GENOMIC DNA]</scope>
    <source>
        <strain evidence="1 2">MB_m1</strain>
    </source>
</reference>
<evidence type="ECO:0000313" key="1">
    <source>
        <dbReference type="EMBL" id="EKD20302.1"/>
    </source>
</evidence>
<accession>K1X5C3</accession>
<dbReference type="EMBL" id="JH921429">
    <property type="protein sequence ID" value="EKD20302.1"/>
    <property type="molecule type" value="Genomic_DNA"/>
</dbReference>